<dbReference type="InParanoid" id="A0A423X4Q5"/>
<gene>
    <name evidence="2" type="ORF">VPNG_05377</name>
</gene>
<comment type="caution">
    <text evidence="2">The sequence shown here is derived from an EMBL/GenBank/DDBJ whole genome shotgun (WGS) entry which is preliminary data.</text>
</comment>
<feature type="region of interest" description="Disordered" evidence="1">
    <location>
        <begin position="1"/>
        <end position="37"/>
    </location>
</feature>
<name>A0A423X4Q5_9PEZI</name>
<sequence>MYWGFSGTIPSLPDYSGYQNRRENDLSAQSGWAEESTEPYGTLDITVQPETAQRQHVLTLGDGTFYGKTMELVASVSALASPTTVPVVTTKNTNALDSSPSTILPLEVDLMSDDT</sequence>
<organism evidence="2 3">
    <name type="scientific">Cytospora leucostoma</name>
    <dbReference type="NCBI Taxonomy" id="1230097"/>
    <lineage>
        <taxon>Eukaryota</taxon>
        <taxon>Fungi</taxon>
        <taxon>Dikarya</taxon>
        <taxon>Ascomycota</taxon>
        <taxon>Pezizomycotina</taxon>
        <taxon>Sordariomycetes</taxon>
        <taxon>Sordariomycetidae</taxon>
        <taxon>Diaporthales</taxon>
        <taxon>Cytosporaceae</taxon>
        <taxon>Cytospora</taxon>
    </lineage>
</organism>
<dbReference type="EMBL" id="LKEB01000027">
    <property type="protein sequence ID" value="ROW10785.1"/>
    <property type="molecule type" value="Genomic_DNA"/>
</dbReference>
<evidence type="ECO:0000313" key="3">
    <source>
        <dbReference type="Proteomes" id="UP000285146"/>
    </source>
</evidence>
<evidence type="ECO:0000313" key="2">
    <source>
        <dbReference type="EMBL" id="ROW10785.1"/>
    </source>
</evidence>
<keyword evidence="3" id="KW-1185">Reference proteome</keyword>
<reference evidence="2 3" key="1">
    <citation type="submission" date="2015-09" db="EMBL/GenBank/DDBJ databases">
        <title>Host preference determinants of Valsa canker pathogens revealed by comparative genomics.</title>
        <authorList>
            <person name="Yin Z."/>
            <person name="Huang L."/>
        </authorList>
    </citation>
    <scope>NUCLEOTIDE SEQUENCE [LARGE SCALE GENOMIC DNA]</scope>
    <source>
        <strain evidence="2 3">SXYLt</strain>
    </source>
</reference>
<dbReference type="AlphaFoldDB" id="A0A423X4Q5"/>
<evidence type="ECO:0000256" key="1">
    <source>
        <dbReference type="SAM" id="MobiDB-lite"/>
    </source>
</evidence>
<accession>A0A423X4Q5</accession>
<protein>
    <submittedName>
        <fullName evidence="2">Uncharacterized protein</fullName>
    </submittedName>
</protein>
<proteinExistence type="predicted"/>
<dbReference type="Proteomes" id="UP000285146">
    <property type="component" value="Unassembled WGS sequence"/>
</dbReference>